<dbReference type="EMBL" id="JADIJS010000003">
    <property type="protein sequence ID" value="MBO1040934.1"/>
    <property type="molecule type" value="Genomic_DNA"/>
</dbReference>
<keyword evidence="1" id="KW-0449">Lipoprotein</keyword>
<evidence type="ECO:0000313" key="2">
    <source>
        <dbReference type="Proteomes" id="UP000718278"/>
    </source>
</evidence>
<dbReference type="RefSeq" id="WP_207489306.1">
    <property type="nucleotide sequence ID" value="NZ_JADIJS010000003.1"/>
</dbReference>
<gene>
    <name evidence="1" type="ORF">IPV26_14795</name>
</gene>
<dbReference type="PROSITE" id="PS51257">
    <property type="entry name" value="PROKAR_LIPOPROTEIN"/>
    <property type="match status" value="1"/>
</dbReference>
<evidence type="ECO:0000313" key="1">
    <source>
        <dbReference type="EMBL" id="MBO1040934.1"/>
    </source>
</evidence>
<dbReference type="Proteomes" id="UP000718278">
    <property type="component" value="Unassembled WGS sequence"/>
</dbReference>
<protein>
    <submittedName>
        <fullName evidence="1">EexN family lipoprotein</fullName>
    </submittedName>
</protein>
<name>A0ABS3K205_9HYPH</name>
<proteinExistence type="predicted"/>
<sequence>MRALVTMTVLGLLAGCSDDIGSTYTVEELIRDESLLSRILTECRNNPGDLNATSNCVNAQTADGRLRLQNMREALRN</sequence>
<dbReference type="InterPro" id="IPR047937">
    <property type="entry name" value="Eex_IncN-like"/>
</dbReference>
<keyword evidence="2" id="KW-1185">Reference proteome</keyword>
<dbReference type="NCBIfam" id="NF033894">
    <property type="entry name" value="Eex_IncN"/>
    <property type="match status" value="1"/>
</dbReference>
<organism evidence="1 2">
    <name type="scientific">Brucella pituitosa</name>
    <dbReference type="NCBI Taxonomy" id="571256"/>
    <lineage>
        <taxon>Bacteria</taxon>
        <taxon>Pseudomonadati</taxon>
        <taxon>Pseudomonadota</taxon>
        <taxon>Alphaproteobacteria</taxon>
        <taxon>Hyphomicrobiales</taxon>
        <taxon>Brucellaceae</taxon>
        <taxon>Brucella/Ochrobactrum group</taxon>
        <taxon>Brucella</taxon>
    </lineage>
</organism>
<accession>A0ABS3K205</accession>
<reference evidence="1 2" key="1">
    <citation type="submission" date="2020-10" db="EMBL/GenBank/DDBJ databases">
        <title>Genomic characterization of underground lake bacteria from Wind Cave National Park: Insight into the archetypical LuxI/LuxR and identification of LuxR solos.</title>
        <authorList>
            <person name="Wengert P.C."/>
            <person name="Savka M.A."/>
        </authorList>
    </citation>
    <scope>NUCLEOTIDE SEQUENCE [LARGE SCALE GENOMIC DNA]</scope>
    <source>
        <strain evidence="1 2">SD316</strain>
    </source>
</reference>
<comment type="caution">
    <text evidence="1">The sequence shown here is derived from an EMBL/GenBank/DDBJ whole genome shotgun (WGS) entry which is preliminary data.</text>
</comment>